<dbReference type="NCBIfam" id="TIGR02894">
    <property type="entry name" value="DNA_bind_RsfA"/>
    <property type="match status" value="1"/>
</dbReference>
<evidence type="ECO:0000259" key="3">
    <source>
        <dbReference type="PROSITE" id="PS50090"/>
    </source>
</evidence>
<dbReference type="Proteomes" id="UP001296943">
    <property type="component" value="Unassembled WGS sequence"/>
</dbReference>
<name>A0ABS2MUH7_9BACI</name>
<gene>
    <name evidence="4" type="ORF">JOC48_000028</name>
</gene>
<dbReference type="InterPro" id="IPR014243">
    <property type="entry name" value="RsfA-like"/>
</dbReference>
<sequence>MVKVRQDAWSHEDDLLLAETVLRHIREGSTQLNAFEEVGDKLNRTSAACGFRWNAEVRQRYEQAVAIAKRQRKEKKRAQAREQKALQQPQTTTTSSAKYYEENSEVNMLKENAVTENSSQMNHSDNNATTRNQALNLDTVIDYLYSLKKEYHESSQSKFSLEQMTLDNEKLREENESLLKKNTQLQEQLKTIQEDYQVLINIMDRARKMVVFDEDENMSTPAFRMEKNGNLEQVAR</sequence>
<keyword evidence="1" id="KW-0175">Coiled coil</keyword>
<keyword evidence="5" id="KW-1185">Reference proteome</keyword>
<feature type="region of interest" description="Disordered" evidence="2">
    <location>
        <begin position="72"/>
        <end position="97"/>
    </location>
</feature>
<dbReference type="PANTHER" id="PTHR41302:SF2">
    <property type="entry name" value="PRESPORE SPECIFIC TRANSCRIPTIONAL ACTIVATOR RSFA"/>
    <property type="match status" value="1"/>
</dbReference>
<dbReference type="RefSeq" id="WP_204497017.1">
    <property type="nucleotide sequence ID" value="NZ_JAFBDR010000001.1"/>
</dbReference>
<dbReference type="EMBL" id="JAFBDR010000001">
    <property type="protein sequence ID" value="MBM7569559.1"/>
    <property type="molecule type" value="Genomic_DNA"/>
</dbReference>
<dbReference type="PANTHER" id="PTHR41302">
    <property type="entry name" value="PRESPORE-SPECIFIC TRANSCRIPTIONAL REGULATOR RSFA-RELATED"/>
    <property type="match status" value="1"/>
</dbReference>
<dbReference type="PROSITE" id="PS50090">
    <property type="entry name" value="MYB_LIKE"/>
    <property type="match status" value="1"/>
</dbReference>
<feature type="coiled-coil region" evidence="1">
    <location>
        <begin position="161"/>
        <end position="202"/>
    </location>
</feature>
<evidence type="ECO:0000313" key="4">
    <source>
        <dbReference type="EMBL" id="MBM7569559.1"/>
    </source>
</evidence>
<comment type="caution">
    <text evidence="4">The sequence shown here is derived from an EMBL/GenBank/DDBJ whole genome shotgun (WGS) entry which is preliminary data.</text>
</comment>
<evidence type="ECO:0000256" key="1">
    <source>
        <dbReference type="SAM" id="Coils"/>
    </source>
</evidence>
<protein>
    <submittedName>
        <fullName evidence="4">Prespore-specific regulator</fullName>
    </submittedName>
</protein>
<proteinExistence type="predicted"/>
<accession>A0ABS2MUH7</accession>
<evidence type="ECO:0000313" key="5">
    <source>
        <dbReference type="Proteomes" id="UP001296943"/>
    </source>
</evidence>
<organism evidence="4 5">
    <name type="scientific">Aquibacillus albus</name>
    <dbReference type="NCBI Taxonomy" id="1168171"/>
    <lineage>
        <taxon>Bacteria</taxon>
        <taxon>Bacillati</taxon>
        <taxon>Bacillota</taxon>
        <taxon>Bacilli</taxon>
        <taxon>Bacillales</taxon>
        <taxon>Bacillaceae</taxon>
        <taxon>Aquibacillus</taxon>
    </lineage>
</organism>
<dbReference type="Pfam" id="PF13921">
    <property type="entry name" value="Myb_DNA-bind_6"/>
    <property type="match status" value="1"/>
</dbReference>
<reference evidence="4 5" key="1">
    <citation type="submission" date="2021-01" db="EMBL/GenBank/DDBJ databases">
        <title>Genomic Encyclopedia of Type Strains, Phase IV (KMG-IV): sequencing the most valuable type-strain genomes for metagenomic binning, comparative biology and taxonomic classification.</title>
        <authorList>
            <person name="Goeker M."/>
        </authorList>
    </citation>
    <scope>NUCLEOTIDE SEQUENCE [LARGE SCALE GENOMIC DNA]</scope>
    <source>
        <strain evidence="4 5">DSM 23711</strain>
    </source>
</reference>
<feature type="domain" description="Myb-like" evidence="3">
    <location>
        <begin position="1"/>
        <end position="57"/>
    </location>
</feature>
<evidence type="ECO:0000256" key="2">
    <source>
        <dbReference type="SAM" id="MobiDB-lite"/>
    </source>
</evidence>
<dbReference type="InterPro" id="IPR001005">
    <property type="entry name" value="SANT/Myb"/>
</dbReference>